<protein>
    <submittedName>
        <fullName evidence="1">Uncharacterized protein</fullName>
    </submittedName>
</protein>
<keyword evidence="2" id="KW-1185">Reference proteome</keyword>
<dbReference type="Proteomes" id="UP000272490">
    <property type="component" value="Unassembled WGS sequence"/>
</dbReference>
<name>A0A3P3QXV9_9FIRM</name>
<evidence type="ECO:0000313" key="2">
    <source>
        <dbReference type="Proteomes" id="UP000272490"/>
    </source>
</evidence>
<evidence type="ECO:0000313" key="1">
    <source>
        <dbReference type="EMBL" id="RRJ25210.1"/>
    </source>
</evidence>
<dbReference type="OrthoDB" id="8708337at2"/>
<dbReference type="RefSeq" id="WP_128674521.1">
    <property type="nucleotide sequence ID" value="NZ_RRCO01000004.1"/>
</dbReference>
<accession>A0A3P3QXV9</accession>
<comment type="caution">
    <text evidence="1">The sequence shown here is derived from an EMBL/GenBank/DDBJ whole genome shotgun (WGS) entry which is preliminary data.</text>
</comment>
<proteinExistence type="predicted"/>
<sequence length="88" mass="10523">MNDFDILFDEIKQLSKAVTESNYSDYSKQAYDILIAIHDLGISKDSVYNMFFEYYKSLEEGLSKEWFADMLDYICGWCNPEKYIWKDE</sequence>
<reference evidence="1 2" key="1">
    <citation type="submission" date="2018-11" db="EMBL/GenBank/DDBJ databases">
        <title>Genome sequencing of Lachnoanaerobaculum sp. KCOM 2030 (= ChDC B114).</title>
        <authorList>
            <person name="Kook J.-K."/>
            <person name="Park S.-N."/>
            <person name="Lim Y.K."/>
        </authorList>
    </citation>
    <scope>NUCLEOTIDE SEQUENCE [LARGE SCALE GENOMIC DNA]</scope>
    <source>
        <strain evidence="1 2">KCOM 2030</strain>
    </source>
</reference>
<organism evidence="1 2">
    <name type="scientific">Lachnoanaerobaculum gingivalis</name>
    <dbReference type="NCBI Taxonomy" id="2490855"/>
    <lineage>
        <taxon>Bacteria</taxon>
        <taxon>Bacillati</taxon>
        <taxon>Bacillota</taxon>
        <taxon>Clostridia</taxon>
        <taxon>Lachnospirales</taxon>
        <taxon>Lachnospiraceae</taxon>
        <taxon>Lachnoanaerobaculum</taxon>
    </lineage>
</organism>
<dbReference type="EMBL" id="RRCO01000004">
    <property type="protein sequence ID" value="RRJ25210.1"/>
    <property type="molecule type" value="Genomic_DNA"/>
</dbReference>
<dbReference type="AlphaFoldDB" id="A0A3P3QXV9"/>
<gene>
    <name evidence="1" type="ORF">EHV10_09950</name>
</gene>